<dbReference type="GO" id="GO:0003677">
    <property type="term" value="F:DNA binding"/>
    <property type="evidence" value="ECO:0007669"/>
    <property type="project" value="InterPro"/>
</dbReference>
<dbReference type="STRING" id="93059.P9211_15311"/>
<name>A9BCA0_PROM4</name>
<sequence length="503" mass="59662">MPQIQLQERVLNGRGRVLLYGSGTSAGKWYYKEKVEGQRRYKEKQLFGASSLEQAIAMAPEAAIELAKEPEKKPSYRYASDPLTLIQREEKRERPKIDLEVAMDQWLSEQEKRVDAGAFQPASYSHKFNCCRHIKLYLKKKKVTFTTQINPTTFDDYPVYRLKQTDKRIVIHRELAVLGEFIKSYLVKHKYIPAHLWLDGQFLPRVKVRDTDRDANPAINPEDWRTIIDYIREEWRPLAYEKDQFGRRSEKSIYFRNMFWHWLLIAKSTGMSPEEICKMKWKSVEIIDVGRISKSKAIEEYEQILDEIREEGKEGEIYIEPPNLDINPSDWVLNHDAWGREERLISFITTVRAKTSRVREIPCNLGYVFRRWKYFLENELKHKVRGDDYVFAQIHNEMKQPNQRKIQQHWRWAVDKLMDEGKLKGHKFSDRPYTLYSLRSTFIENHLMKGTDIFLLARICGNSVKTIMDTYERIDIRKRTKEITDIEYGKKTSNAAVVQLYAD</sequence>
<dbReference type="Proteomes" id="UP000000788">
    <property type="component" value="Chromosome"/>
</dbReference>
<keyword evidence="1" id="KW-0233">DNA recombination</keyword>
<reference evidence="2 3" key="1">
    <citation type="journal article" date="2007" name="PLoS Genet.">
        <title>Patterns and implications of gene gain and loss in the evolution of Prochlorococcus.</title>
        <authorList>
            <person name="Kettler G.C."/>
            <person name="Martiny A.C."/>
            <person name="Huang K."/>
            <person name="Zucker J."/>
            <person name="Coleman M.L."/>
            <person name="Rodrigue S."/>
            <person name="Chen F."/>
            <person name="Lapidus A."/>
            <person name="Ferriera S."/>
            <person name="Johnson J."/>
            <person name="Steglich C."/>
            <person name="Church G.M."/>
            <person name="Richardson P."/>
            <person name="Chisholm S.W."/>
        </authorList>
    </citation>
    <scope>NUCLEOTIDE SEQUENCE [LARGE SCALE GENOMIC DNA]</scope>
    <source>
        <strain evidence="3">MIT 9211</strain>
    </source>
</reference>
<evidence type="ECO:0000256" key="1">
    <source>
        <dbReference type="ARBA" id="ARBA00023172"/>
    </source>
</evidence>
<proteinExistence type="predicted"/>
<dbReference type="GO" id="GO:0015074">
    <property type="term" value="P:DNA integration"/>
    <property type="evidence" value="ECO:0007669"/>
    <property type="project" value="InterPro"/>
</dbReference>
<dbReference type="KEGG" id="pmj:P9211_15311"/>
<evidence type="ECO:0008006" key="4">
    <source>
        <dbReference type="Google" id="ProtNLM"/>
    </source>
</evidence>
<dbReference type="OrthoDB" id="548272at2"/>
<dbReference type="eggNOG" id="COG0582">
    <property type="taxonomic scope" value="Bacteria"/>
</dbReference>
<evidence type="ECO:0000313" key="2">
    <source>
        <dbReference type="EMBL" id="ABX09462.1"/>
    </source>
</evidence>
<dbReference type="HOGENOM" id="CLU_044983_0_0_3"/>
<dbReference type="EMBL" id="CP000878">
    <property type="protein sequence ID" value="ABX09462.1"/>
    <property type="molecule type" value="Genomic_DNA"/>
</dbReference>
<dbReference type="RefSeq" id="WP_012196083.1">
    <property type="nucleotide sequence ID" value="NC_009976.1"/>
</dbReference>
<dbReference type="SUPFAM" id="SSF56349">
    <property type="entry name" value="DNA breaking-rejoining enzymes"/>
    <property type="match status" value="1"/>
</dbReference>
<organism evidence="2 3">
    <name type="scientific">Prochlorococcus marinus (strain MIT 9211)</name>
    <dbReference type="NCBI Taxonomy" id="93059"/>
    <lineage>
        <taxon>Bacteria</taxon>
        <taxon>Bacillati</taxon>
        <taxon>Cyanobacteriota</taxon>
        <taxon>Cyanophyceae</taxon>
        <taxon>Synechococcales</taxon>
        <taxon>Prochlorococcaceae</taxon>
        <taxon>Prochlorococcus</taxon>
    </lineage>
</organism>
<dbReference type="AlphaFoldDB" id="A9BCA0"/>
<evidence type="ECO:0000313" key="3">
    <source>
        <dbReference type="Proteomes" id="UP000000788"/>
    </source>
</evidence>
<protein>
    <recommendedName>
        <fullName evidence="4">Tyr recombinase domain-containing protein</fullName>
    </recommendedName>
</protein>
<dbReference type="Gene3D" id="1.10.443.10">
    <property type="entry name" value="Intergrase catalytic core"/>
    <property type="match status" value="1"/>
</dbReference>
<keyword evidence="3" id="KW-1185">Reference proteome</keyword>
<dbReference type="InterPro" id="IPR013762">
    <property type="entry name" value="Integrase-like_cat_sf"/>
</dbReference>
<dbReference type="GO" id="GO:0006310">
    <property type="term" value="P:DNA recombination"/>
    <property type="evidence" value="ECO:0007669"/>
    <property type="project" value="UniProtKB-KW"/>
</dbReference>
<accession>A9BCA0</accession>
<dbReference type="InterPro" id="IPR011010">
    <property type="entry name" value="DNA_brk_join_enz"/>
</dbReference>
<gene>
    <name evidence="2" type="ordered locus">P9211_15311</name>
</gene>